<organism evidence="1 2">
    <name type="scientific">Coemansia nantahalensis</name>
    <dbReference type="NCBI Taxonomy" id="2789366"/>
    <lineage>
        <taxon>Eukaryota</taxon>
        <taxon>Fungi</taxon>
        <taxon>Fungi incertae sedis</taxon>
        <taxon>Zoopagomycota</taxon>
        <taxon>Kickxellomycotina</taxon>
        <taxon>Kickxellomycetes</taxon>
        <taxon>Kickxellales</taxon>
        <taxon>Kickxellaceae</taxon>
        <taxon>Coemansia</taxon>
    </lineage>
</organism>
<dbReference type="EMBL" id="JANBUJ010003336">
    <property type="protein sequence ID" value="KAJ2761027.1"/>
    <property type="molecule type" value="Genomic_DNA"/>
</dbReference>
<feature type="non-terminal residue" evidence="1">
    <location>
        <position position="323"/>
    </location>
</feature>
<name>A0ACC1JKF1_9FUNG</name>
<reference evidence="1" key="1">
    <citation type="submission" date="2022-07" db="EMBL/GenBank/DDBJ databases">
        <title>Phylogenomic reconstructions and comparative analyses of Kickxellomycotina fungi.</title>
        <authorList>
            <person name="Reynolds N.K."/>
            <person name="Stajich J.E."/>
            <person name="Barry K."/>
            <person name="Grigoriev I.V."/>
            <person name="Crous P."/>
            <person name="Smith M.E."/>
        </authorList>
    </citation>
    <scope>NUCLEOTIDE SEQUENCE</scope>
    <source>
        <strain evidence="1">CBS 109366</strain>
    </source>
</reference>
<evidence type="ECO:0000313" key="2">
    <source>
        <dbReference type="Proteomes" id="UP001140234"/>
    </source>
</evidence>
<keyword evidence="2" id="KW-1185">Reference proteome</keyword>
<accession>A0ACC1JKF1</accession>
<dbReference type="Proteomes" id="UP001140234">
    <property type="component" value="Unassembled WGS sequence"/>
</dbReference>
<evidence type="ECO:0000313" key="1">
    <source>
        <dbReference type="EMBL" id="KAJ2761027.1"/>
    </source>
</evidence>
<proteinExistence type="predicted"/>
<comment type="caution">
    <text evidence="1">The sequence shown here is derived from an EMBL/GenBank/DDBJ whole genome shotgun (WGS) entry which is preliminary data.</text>
</comment>
<gene>
    <name evidence="1" type="ORF">IWQ57_006156</name>
</gene>
<protein>
    <submittedName>
        <fullName evidence="1">Uncharacterized protein</fullName>
    </submittedName>
</protein>
<sequence>MALAPSSGDTDGPSSAAAADVEGVDVTAEALTQFEAIDRNIFVRVAADASKHEESIPCTCRFNPDTDPQSQACGENSDCINRLVQMECNPLTCPCGSHCTNRRFQKRQYAGVRVVDAGRKGRGVQATEDLDAGTFVMEYMGEVVTAAEFRKRTNVYRTEGIRHHYFMSIGNGKIIDATRKGCVARFINHSCGPNCVLQKWMVAGAIRMGIFADRPIRRGEELTFDYKFERLADSEPQPCYCGSPECKGVIGVAKGRAPHLAGPLGGDDDDAGGDADLDVADIDEEIEDGTVTRHQREDIRRRHAAVDEDDDEYATDEGSGDEA</sequence>